<evidence type="ECO:0000313" key="2">
    <source>
        <dbReference type="EMBL" id="GFR38422.1"/>
    </source>
</evidence>
<reference evidence="2" key="2">
    <citation type="journal article" date="2021" name="Data Brief">
        <title>Draft genome sequence data of the facultative, thermophilic, xylanolytic bacterium Paenibacillus sp. strain DA-C8.</title>
        <authorList>
            <person name="Chhe C."/>
            <person name="Uke A."/>
            <person name="Baramee S."/>
            <person name="Ungkulpasvich U."/>
            <person name="Tachaapaikoon C."/>
            <person name="Pason P."/>
            <person name="Waeonukul R."/>
            <person name="Ratanakhanokchai K."/>
            <person name="Kosugi A."/>
        </authorList>
    </citation>
    <scope>NUCLEOTIDE SEQUENCE</scope>
    <source>
        <strain evidence="2">DA-C8</strain>
    </source>
</reference>
<accession>A0A916VFL4</accession>
<comment type="caution">
    <text evidence="2">The sequence shown here is derived from an EMBL/GenBank/DDBJ whole genome shotgun (WGS) entry which is preliminary data.</text>
</comment>
<protein>
    <submittedName>
        <fullName evidence="2">Uncharacterized protein</fullName>
    </submittedName>
</protein>
<name>A0A916VFL4_9BACL</name>
<sequence length="62" mass="7041">MMLRWNGWSKQGSQMDPIRSRADNRWGGYARQKQVRPSRCRPQMVDIIGLDGFAAGQSCDIG</sequence>
<evidence type="ECO:0000313" key="3">
    <source>
        <dbReference type="Proteomes" id="UP000654993"/>
    </source>
</evidence>
<reference evidence="2" key="1">
    <citation type="submission" date="2020-08" db="EMBL/GenBank/DDBJ databases">
        <authorList>
            <person name="Uke A."/>
            <person name="Chhe C."/>
            <person name="Baramee S."/>
            <person name="Kosugi A."/>
        </authorList>
    </citation>
    <scope>NUCLEOTIDE SEQUENCE</scope>
    <source>
        <strain evidence="2">DA-C8</strain>
    </source>
</reference>
<feature type="region of interest" description="Disordered" evidence="1">
    <location>
        <begin position="1"/>
        <end position="35"/>
    </location>
</feature>
<dbReference type="EMBL" id="BMAQ01000019">
    <property type="protein sequence ID" value="GFR38422.1"/>
    <property type="molecule type" value="Genomic_DNA"/>
</dbReference>
<keyword evidence="3" id="KW-1185">Reference proteome</keyword>
<dbReference type="Proteomes" id="UP000654993">
    <property type="component" value="Unassembled WGS sequence"/>
</dbReference>
<dbReference type="AlphaFoldDB" id="A0A916VFL4"/>
<gene>
    <name evidence="2" type="ORF">PRECH8_17180</name>
</gene>
<evidence type="ECO:0000256" key="1">
    <source>
        <dbReference type="SAM" id="MobiDB-lite"/>
    </source>
</evidence>
<organism evidence="2 3">
    <name type="scientific">Insulibacter thermoxylanivorax</name>
    <dbReference type="NCBI Taxonomy" id="2749268"/>
    <lineage>
        <taxon>Bacteria</taxon>
        <taxon>Bacillati</taxon>
        <taxon>Bacillota</taxon>
        <taxon>Bacilli</taxon>
        <taxon>Bacillales</taxon>
        <taxon>Paenibacillaceae</taxon>
        <taxon>Insulibacter</taxon>
    </lineage>
</organism>
<proteinExistence type="predicted"/>